<protein>
    <recommendedName>
        <fullName evidence="2">Phosphatidic acid phosphatase type 2/haloperoxidase domain-containing protein</fullName>
    </recommendedName>
</protein>
<dbReference type="CDD" id="cd03392">
    <property type="entry name" value="PAP2_like_2"/>
    <property type="match status" value="1"/>
</dbReference>
<dbReference type="PATRIC" id="fig|1423771.3.peg.639"/>
<feature type="transmembrane region" description="Helical" evidence="1">
    <location>
        <begin position="93"/>
        <end position="111"/>
    </location>
</feature>
<dbReference type="InterPro" id="IPR036938">
    <property type="entry name" value="PAP2/HPO_sf"/>
</dbReference>
<feature type="domain" description="Phosphatidic acid phosphatase type 2/haloperoxidase" evidence="2">
    <location>
        <begin position="91"/>
        <end position="205"/>
    </location>
</feature>
<dbReference type="InterPro" id="IPR000326">
    <property type="entry name" value="PAP2/HPO"/>
</dbReference>
<keyword evidence="1" id="KW-1133">Transmembrane helix</keyword>
<feature type="transmembrane region" description="Helical" evidence="1">
    <location>
        <begin position="158"/>
        <end position="177"/>
    </location>
</feature>
<reference evidence="3 4" key="1">
    <citation type="journal article" date="2015" name="Genome Announc.">
        <title>Expanding the biotechnology potential of lactobacilli through comparative genomics of 213 strains and associated genera.</title>
        <authorList>
            <person name="Sun Z."/>
            <person name="Harris H.M."/>
            <person name="McCann A."/>
            <person name="Guo C."/>
            <person name="Argimon S."/>
            <person name="Zhang W."/>
            <person name="Yang X."/>
            <person name="Jeffery I.B."/>
            <person name="Cooney J.C."/>
            <person name="Kagawa T.F."/>
            <person name="Liu W."/>
            <person name="Song Y."/>
            <person name="Salvetti E."/>
            <person name="Wrobel A."/>
            <person name="Rasinkangas P."/>
            <person name="Parkhill J."/>
            <person name="Rea M.C."/>
            <person name="O'Sullivan O."/>
            <person name="Ritari J."/>
            <person name="Douillard F.P."/>
            <person name="Paul Ross R."/>
            <person name="Yang R."/>
            <person name="Briner A.E."/>
            <person name="Felis G.E."/>
            <person name="de Vos W.M."/>
            <person name="Barrangou R."/>
            <person name="Klaenhammer T.R."/>
            <person name="Caufield P.W."/>
            <person name="Cui Y."/>
            <person name="Zhang H."/>
            <person name="O'Toole P.W."/>
        </authorList>
    </citation>
    <scope>NUCLEOTIDE SEQUENCE [LARGE SCALE GENOMIC DNA]</scope>
    <source>
        <strain evidence="3 4">DSM 13345</strain>
    </source>
</reference>
<dbReference type="PANTHER" id="PTHR14969:SF13">
    <property type="entry name" value="AT30094P"/>
    <property type="match status" value="1"/>
</dbReference>
<keyword evidence="1" id="KW-0812">Transmembrane</keyword>
<dbReference type="EMBL" id="AZEQ01000015">
    <property type="protein sequence ID" value="KRL24968.1"/>
    <property type="molecule type" value="Genomic_DNA"/>
</dbReference>
<name>A0A0R1P9N9_LIMMU</name>
<dbReference type="Gene3D" id="1.20.144.10">
    <property type="entry name" value="Phosphatidic acid phosphatase type 2/haloperoxidase"/>
    <property type="match status" value="1"/>
</dbReference>
<proteinExistence type="predicted"/>
<evidence type="ECO:0000259" key="2">
    <source>
        <dbReference type="SMART" id="SM00014"/>
    </source>
</evidence>
<organism evidence="3 4">
    <name type="scientific">Limosilactobacillus mucosae DSM 13345</name>
    <dbReference type="NCBI Taxonomy" id="1423771"/>
    <lineage>
        <taxon>Bacteria</taxon>
        <taxon>Bacillati</taxon>
        <taxon>Bacillota</taxon>
        <taxon>Bacilli</taxon>
        <taxon>Lactobacillales</taxon>
        <taxon>Lactobacillaceae</taxon>
        <taxon>Limosilactobacillus</taxon>
    </lineage>
</organism>
<feature type="transmembrane region" description="Helical" evidence="1">
    <location>
        <begin position="15"/>
        <end position="34"/>
    </location>
</feature>
<evidence type="ECO:0000256" key="1">
    <source>
        <dbReference type="SAM" id="Phobius"/>
    </source>
</evidence>
<keyword evidence="1" id="KW-0472">Membrane</keyword>
<evidence type="ECO:0000313" key="3">
    <source>
        <dbReference type="EMBL" id="KRL24968.1"/>
    </source>
</evidence>
<dbReference type="Proteomes" id="UP000050901">
    <property type="component" value="Unassembled WGS sequence"/>
</dbReference>
<dbReference type="Pfam" id="PF01569">
    <property type="entry name" value="PAP2"/>
    <property type="match status" value="1"/>
</dbReference>
<comment type="caution">
    <text evidence="3">The sequence shown here is derived from an EMBL/GenBank/DDBJ whole genome shotgun (WGS) entry which is preliminary data.</text>
</comment>
<evidence type="ECO:0000313" key="4">
    <source>
        <dbReference type="Proteomes" id="UP000050901"/>
    </source>
</evidence>
<accession>A0A0R1P9N9</accession>
<gene>
    <name evidence="3" type="ORF">FC47_GL000632</name>
</gene>
<feature type="transmembrane region" description="Helical" evidence="1">
    <location>
        <begin position="184"/>
        <end position="203"/>
    </location>
</feature>
<dbReference type="SUPFAM" id="SSF48317">
    <property type="entry name" value="Acid phosphatase/Vanadium-dependent haloperoxidase"/>
    <property type="match status" value="1"/>
</dbReference>
<sequence>MQSFERILIMKKSRWIDFGVVCGLFFLAFMFAVLRHDSQIKTMDQAGFALTMPITAMKTRIMLFITALGSPQFLGPVTLVMMLILWWKKQLGSSMWYGAMQFVGYLLVIFFKTSVMRPRPAHRLEKIGGYSFPSGHTFATVIFVLTILALLWPHLKSNWSRLLGGMLGAGWILLIMYSRVYLHVHYASDVWAGLLLALCWWLVANSQKERFMNWLTEIQK</sequence>
<dbReference type="PANTHER" id="PTHR14969">
    <property type="entry name" value="SPHINGOSINE-1-PHOSPHATE PHOSPHOHYDROLASE"/>
    <property type="match status" value="1"/>
</dbReference>
<dbReference type="SMART" id="SM00014">
    <property type="entry name" value="acidPPc"/>
    <property type="match status" value="1"/>
</dbReference>
<dbReference type="AlphaFoldDB" id="A0A0R1P9N9"/>
<feature type="transmembrane region" description="Helical" evidence="1">
    <location>
        <begin position="61"/>
        <end position="87"/>
    </location>
</feature>
<feature type="transmembrane region" description="Helical" evidence="1">
    <location>
        <begin position="132"/>
        <end position="152"/>
    </location>
</feature>